<feature type="domain" description="Ketopantoate reductase C-terminal" evidence="3">
    <location>
        <begin position="205"/>
        <end position="324"/>
    </location>
</feature>
<dbReference type="RefSeq" id="XP_454583.1">
    <property type="nucleotide sequence ID" value="XM_454583.1"/>
</dbReference>
<dbReference type="FunFam" id="1.10.1040.10:FF:000017">
    <property type="entry name" value="2-dehydropantoate 2-reductase"/>
    <property type="match status" value="1"/>
</dbReference>
<dbReference type="OMA" id="VQWRTKE"/>
<sequence length="348" mass="38586">MSSSEGKEANVLLIGSGGVGTIVAYGIDYVGKSRLDIVVRRDYDQVSKNGYDIDSCDYGQISNWKPTNIYPSADAAAEEANASGLKYDFIVICTKNLPDVLKLEDVVAPLVTDEYTTIVLMQNGFDLARPFFAKFPKNVVVSGVSHIGSHNHNGKVKQTQQDRTYIAYFENPNLDHEIQEHNTKRFISIYSNDKNSCGYYPSAKENRYMKLVYNATMNTVCALTGVDTGRLEYSGGLEKISIPAMREVVAVAKADGVDLPANCISNAIHSDDGDWFTPSMAVDVQKGNPIELEVIVGNLLTVARELNVETPTLNLLYELLKVVQFRLKEKQGLVSLPEKRPIHDKFWC</sequence>
<dbReference type="SUPFAM" id="SSF48179">
    <property type="entry name" value="6-phosphogluconate dehydrogenase C-terminal domain-like"/>
    <property type="match status" value="1"/>
</dbReference>
<dbReference type="EMBL" id="CR382125">
    <property type="protein sequence ID" value="CAG99670.1"/>
    <property type="molecule type" value="Genomic_DNA"/>
</dbReference>
<dbReference type="GO" id="GO:0005737">
    <property type="term" value="C:cytoplasm"/>
    <property type="evidence" value="ECO:0007669"/>
    <property type="project" value="TreeGrafter"/>
</dbReference>
<dbReference type="PANTHER" id="PTHR21708:SF30">
    <property type="entry name" value="2-DEHYDROPANTOATE 2-REDUCTASE-RELATED"/>
    <property type="match status" value="1"/>
</dbReference>
<dbReference type="AlphaFoldDB" id="Q6CNA6"/>
<reference evidence="4 5" key="1">
    <citation type="journal article" date="2004" name="Nature">
        <title>Genome evolution in yeasts.</title>
        <authorList>
            <consortium name="Genolevures"/>
            <person name="Dujon B."/>
            <person name="Sherman D."/>
            <person name="Fischer G."/>
            <person name="Durrens P."/>
            <person name="Casaregola S."/>
            <person name="Lafontaine I."/>
            <person name="de Montigny J."/>
            <person name="Marck C."/>
            <person name="Neuveglise C."/>
            <person name="Talla E."/>
            <person name="Goffard N."/>
            <person name="Frangeul L."/>
            <person name="Aigle M."/>
            <person name="Anthouard V."/>
            <person name="Babour A."/>
            <person name="Barbe V."/>
            <person name="Barnay S."/>
            <person name="Blanchin S."/>
            <person name="Beckerich J.M."/>
            <person name="Beyne E."/>
            <person name="Bleykasten C."/>
            <person name="Boisrame A."/>
            <person name="Boyer J."/>
            <person name="Cattolico L."/>
            <person name="Confanioleri F."/>
            <person name="de Daruvar A."/>
            <person name="Despons L."/>
            <person name="Fabre E."/>
            <person name="Fairhead C."/>
            <person name="Ferry-Dumazet H."/>
            <person name="Groppi A."/>
            <person name="Hantraye F."/>
            <person name="Hennequin C."/>
            <person name="Jauniaux N."/>
            <person name="Joyet P."/>
            <person name="Kachouri R."/>
            <person name="Kerrest A."/>
            <person name="Koszul R."/>
            <person name="Lemaire M."/>
            <person name="Lesur I."/>
            <person name="Ma L."/>
            <person name="Muller H."/>
            <person name="Nicaud J.M."/>
            <person name="Nikolski M."/>
            <person name="Oztas S."/>
            <person name="Ozier-Kalogeropoulos O."/>
            <person name="Pellenz S."/>
            <person name="Potier S."/>
            <person name="Richard G.F."/>
            <person name="Straub M.L."/>
            <person name="Suleau A."/>
            <person name="Swennene D."/>
            <person name="Tekaia F."/>
            <person name="Wesolowski-Louvel M."/>
            <person name="Westhof E."/>
            <person name="Wirth B."/>
            <person name="Zeniou-Meyer M."/>
            <person name="Zivanovic I."/>
            <person name="Bolotin-Fukuhara M."/>
            <person name="Thierry A."/>
            <person name="Bouchier C."/>
            <person name="Caudron B."/>
            <person name="Scarpelli C."/>
            <person name="Gaillardin C."/>
            <person name="Weissenbach J."/>
            <person name="Wincker P."/>
            <person name="Souciet J.L."/>
        </authorList>
    </citation>
    <scope>NUCLEOTIDE SEQUENCE [LARGE SCALE GENOMIC DNA]</scope>
    <source>
        <strain evidence="5">ATCC 8585 / CBS 2359 / DSM 70799 / NBRC 1267 / NRRL Y-1140 / WM37</strain>
    </source>
</reference>
<dbReference type="SUPFAM" id="SSF51735">
    <property type="entry name" value="NAD(P)-binding Rossmann-fold domains"/>
    <property type="match status" value="1"/>
</dbReference>
<accession>Q6CNA6</accession>
<evidence type="ECO:0000259" key="3">
    <source>
        <dbReference type="Pfam" id="PF08546"/>
    </source>
</evidence>
<dbReference type="eggNOG" id="ENOG502QWBM">
    <property type="taxonomic scope" value="Eukaryota"/>
</dbReference>
<feature type="domain" description="Ketopantoate reductase N-terminal" evidence="2">
    <location>
        <begin position="11"/>
        <end position="170"/>
    </location>
</feature>
<dbReference type="GeneID" id="2894160"/>
<dbReference type="PANTHER" id="PTHR21708">
    <property type="entry name" value="PROBABLE 2-DEHYDROPANTOATE 2-REDUCTASE"/>
    <property type="match status" value="1"/>
</dbReference>
<dbReference type="Proteomes" id="UP000000598">
    <property type="component" value="Chromosome E"/>
</dbReference>
<keyword evidence="1" id="KW-0812">Transmembrane</keyword>
<dbReference type="InterPro" id="IPR013328">
    <property type="entry name" value="6PGD_dom2"/>
</dbReference>
<dbReference type="STRING" id="284590.Q6CNA6"/>
<evidence type="ECO:0000313" key="5">
    <source>
        <dbReference type="Proteomes" id="UP000000598"/>
    </source>
</evidence>
<keyword evidence="1" id="KW-1133">Transmembrane helix</keyword>
<keyword evidence="1" id="KW-0472">Membrane</keyword>
<proteinExistence type="predicted"/>
<keyword evidence="5" id="KW-1185">Reference proteome</keyword>
<evidence type="ECO:0000256" key="1">
    <source>
        <dbReference type="SAM" id="Phobius"/>
    </source>
</evidence>
<dbReference type="Gene3D" id="1.10.1040.10">
    <property type="entry name" value="N-(1-d-carboxylethyl)-l-norvaline Dehydrogenase, domain 2"/>
    <property type="match status" value="1"/>
</dbReference>
<dbReference type="InParanoid" id="Q6CNA6"/>
<dbReference type="Pfam" id="PF08546">
    <property type="entry name" value="ApbA_C"/>
    <property type="match status" value="1"/>
</dbReference>
<dbReference type="HOGENOM" id="CLU_031468_2_1_1"/>
<dbReference type="Pfam" id="PF02558">
    <property type="entry name" value="ApbA"/>
    <property type="match status" value="1"/>
</dbReference>
<dbReference type="PaxDb" id="284590-Q6CNA6"/>
<feature type="transmembrane region" description="Helical" evidence="1">
    <location>
        <begin position="12"/>
        <end position="31"/>
    </location>
</feature>
<dbReference type="InterPro" id="IPR008927">
    <property type="entry name" value="6-PGluconate_DH-like_C_sf"/>
</dbReference>
<name>Q6CNA6_KLULA</name>
<dbReference type="InterPro" id="IPR036291">
    <property type="entry name" value="NAD(P)-bd_dom_sf"/>
</dbReference>
<dbReference type="KEGG" id="kla:KLLA0_E14015g"/>
<dbReference type="Gene3D" id="3.40.50.720">
    <property type="entry name" value="NAD(P)-binding Rossmann-like Domain"/>
    <property type="match status" value="1"/>
</dbReference>
<dbReference type="InterPro" id="IPR013332">
    <property type="entry name" value="KPR_N"/>
</dbReference>
<dbReference type="InterPro" id="IPR051402">
    <property type="entry name" value="KPR-Related"/>
</dbReference>
<evidence type="ECO:0000259" key="2">
    <source>
        <dbReference type="Pfam" id="PF02558"/>
    </source>
</evidence>
<evidence type="ECO:0000313" key="4">
    <source>
        <dbReference type="EMBL" id="CAG99670.1"/>
    </source>
</evidence>
<dbReference type="InterPro" id="IPR013752">
    <property type="entry name" value="KPA_reductase"/>
</dbReference>
<protein>
    <submittedName>
        <fullName evidence="4">KLLA0E14015p</fullName>
    </submittedName>
</protein>
<gene>
    <name evidence="4" type="ORF">KLLA0_E14015g</name>
</gene>
<organism evidence="4 5">
    <name type="scientific">Kluyveromyces lactis (strain ATCC 8585 / CBS 2359 / DSM 70799 / NBRC 1267 / NRRL Y-1140 / WM37)</name>
    <name type="common">Yeast</name>
    <name type="synonym">Candida sphaerica</name>
    <dbReference type="NCBI Taxonomy" id="284590"/>
    <lineage>
        <taxon>Eukaryota</taxon>
        <taxon>Fungi</taxon>
        <taxon>Dikarya</taxon>
        <taxon>Ascomycota</taxon>
        <taxon>Saccharomycotina</taxon>
        <taxon>Saccharomycetes</taxon>
        <taxon>Saccharomycetales</taxon>
        <taxon>Saccharomycetaceae</taxon>
        <taxon>Kluyveromyces</taxon>
    </lineage>
</organism>